<keyword evidence="3" id="KW-1185">Reference proteome</keyword>
<comment type="caution">
    <text evidence="2">The sequence shown here is derived from an EMBL/GenBank/DDBJ whole genome shotgun (WGS) entry which is preliminary data.</text>
</comment>
<proteinExistence type="predicted"/>
<organism evidence="2 3">
    <name type="scientific">Plakobranchus ocellatus</name>
    <dbReference type="NCBI Taxonomy" id="259542"/>
    <lineage>
        <taxon>Eukaryota</taxon>
        <taxon>Metazoa</taxon>
        <taxon>Spiralia</taxon>
        <taxon>Lophotrochozoa</taxon>
        <taxon>Mollusca</taxon>
        <taxon>Gastropoda</taxon>
        <taxon>Heterobranchia</taxon>
        <taxon>Euthyneura</taxon>
        <taxon>Panpulmonata</taxon>
        <taxon>Sacoglossa</taxon>
        <taxon>Placobranchoidea</taxon>
        <taxon>Plakobranchidae</taxon>
        <taxon>Plakobranchus</taxon>
    </lineage>
</organism>
<feature type="region of interest" description="Disordered" evidence="1">
    <location>
        <begin position="101"/>
        <end position="120"/>
    </location>
</feature>
<dbReference type="Proteomes" id="UP000735302">
    <property type="component" value="Unassembled WGS sequence"/>
</dbReference>
<name>A0AAV4CKU1_9GAST</name>
<accession>A0AAV4CKU1</accession>
<evidence type="ECO:0000256" key="1">
    <source>
        <dbReference type="SAM" id="MobiDB-lite"/>
    </source>
</evidence>
<sequence length="120" mass="13120">MQCNCSAFVWDTHCCGPIWLGESGQRLPRAVYVEIRLETAITSCSVVGNWIGYGSPTGQHYPPGGSMGSMEKKGESRKATASVHQTFYVLGATSRAWREKKGGTCLPREMEPTRDPPPSL</sequence>
<reference evidence="2 3" key="1">
    <citation type="journal article" date="2021" name="Elife">
        <title>Chloroplast acquisition without the gene transfer in kleptoplastic sea slugs, Plakobranchus ocellatus.</title>
        <authorList>
            <person name="Maeda T."/>
            <person name="Takahashi S."/>
            <person name="Yoshida T."/>
            <person name="Shimamura S."/>
            <person name="Takaki Y."/>
            <person name="Nagai Y."/>
            <person name="Toyoda A."/>
            <person name="Suzuki Y."/>
            <person name="Arimoto A."/>
            <person name="Ishii H."/>
            <person name="Satoh N."/>
            <person name="Nishiyama T."/>
            <person name="Hasebe M."/>
            <person name="Maruyama T."/>
            <person name="Minagawa J."/>
            <person name="Obokata J."/>
            <person name="Shigenobu S."/>
        </authorList>
    </citation>
    <scope>NUCLEOTIDE SEQUENCE [LARGE SCALE GENOMIC DNA]</scope>
</reference>
<feature type="compositionally biased region" description="Basic and acidic residues" evidence="1">
    <location>
        <begin position="101"/>
        <end position="114"/>
    </location>
</feature>
<evidence type="ECO:0000313" key="2">
    <source>
        <dbReference type="EMBL" id="GFO32182.1"/>
    </source>
</evidence>
<dbReference type="AlphaFoldDB" id="A0AAV4CKU1"/>
<protein>
    <submittedName>
        <fullName evidence="2">Uncharacterized protein</fullName>
    </submittedName>
</protein>
<gene>
    <name evidence="2" type="ORF">PoB_005868700</name>
</gene>
<evidence type="ECO:0000313" key="3">
    <source>
        <dbReference type="Proteomes" id="UP000735302"/>
    </source>
</evidence>
<dbReference type="EMBL" id="BLXT01006566">
    <property type="protein sequence ID" value="GFO32182.1"/>
    <property type="molecule type" value="Genomic_DNA"/>
</dbReference>